<gene>
    <name evidence="4" type="ORF">CNQ34_01385</name>
    <name evidence="2" type="ORF">DE8555_1759</name>
    <name evidence="3" type="ORF">ERS514851_01294</name>
</gene>
<reference evidence="4" key="4">
    <citation type="submission" date="2017-09" db="EMBL/GenBank/DDBJ databases">
        <authorList>
            <person name="Kretz C."/>
            <person name="Retchless A."/>
            <person name="Wang X."/>
        </authorList>
    </citation>
    <scope>NUCLEOTIDE SEQUENCE</scope>
    <source>
        <strain evidence="4">M26503</strain>
    </source>
</reference>
<dbReference type="PANTHER" id="PTHR34289:SF8">
    <property type="entry name" value="DUF819 DOMAIN-CONTAINING PROTEIN"/>
    <property type="match status" value="1"/>
</dbReference>
<feature type="transmembrane region" description="Helical" evidence="1">
    <location>
        <begin position="12"/>
        <end position="27"/>
    </location>
</feature>
<feature type="transmembrane region" description="Helical" evidence="1">
    <location>
        <begin position="374"/>
        <end position="400"/>
    </location>
</feature>
<reference evidence="3 5" key="2">
    <citation type="submission" date="2016-02" db="EMBL/GenBank/DDBJ databases">
        <authorList>
            <consortium name="Pathogen Informatics"/>
        </authorList>
    </citation>
    <scope>NUCLEOTIDE SEQUENCE [LARGE SCALE GENOMIC DNA]</scope>
    <source>
        <strain evidence="3 5">2842STDY5881531</strain>
    </source>
</reference>
<feature type="transmembrane region" description="Helical" evidence="1">
    <location>
        <begin position="294"/>
        <end position="313"/>
    </location>
</feature>
<dbReference type="Proteomes" id="UP000069876">
    <property type="component" value="Unassembled WGS sequence"/>
</dbReference>
<organism evidence="3 5">
    <name type="scientific">Neisseria meningitidis</name>
    <dbReference type="NCBI Taxonomy" id="487"/>
    <lineage>
        <taxon>Bacteria</taxon>
        <taxon>Pseudomonadati</taxon>
        <taxon>Pseudomonadota</taxon>
        <taxon>Betaproteobacteria</taxon>
        <taxon>Neisseriales</taxon>
        <taxon>Neisseriaceae</taxon>
        <taxon>Neisseria</taxon>
    </lineage>
</organism>
<proteinExistence type="predicted"/>
<reference evidence="4 7" key="3">
    <citation type="journal article" date="2017" name="Clin. Infect. Dis.">
        <title>Increased Risk for Meningococcal Disease among Men who have Sex with Men in the United States, 2012-2015.</title>
        <authorList>
            <person name="Folaranmi T.A."/>
            <person name="Kretz C.B."/>
            <person name="Kamiya H."/>
            <person name="MacNeil J.R."/>
            <person name="Whaley M.J."/>
            <person name="Blain A."/>
            <person name="Antwi M."/>
            <person name="Dorsinville M."/>
            <person name="Pacilli M."/>
            <person name="Smith S."/>
            <person name="Civen R."/>
            <person name="Ngo V."/>
            <person name="Winter K."/>
            <person name="Harriman K."/>
            <person name="Wang X."/>
            <person name="Bowen V.B."/>
            <person name="Patel M."/>
            <person name="Martin S."/>
            <person name="Misegades L."/>
            <person name="Meyer S.A."/>
        </authorList>
    </citation>
    <scope>NUCLEOTIDE SEQUENCE [LARGE SCALE GENOMIC DNA]</scope>
    <source>
        <strain evidence="4 7">M26503</strain>
    </source>
</reference>
<dbReference type="Pfam" id="PF05684">
    <property type="entry name" value="DUF819"/>
    <property type="match status" value="1"/>
</dbReference>
<dbReference type="AlphaFoldDB" id="A0A0Y6TYZ6"/>
<feature type="transmembrane region" description="Helical" evidence="1">
    <location>
        <begin position="319"/>
        <end position="341"/>
    </location>
</feature>
<keyword evidence="1" id="KW-1133">Transmembrane helix</keyword>
<evidence type="ECO:0000256" key="1">
    <source>
        <dbReference type="SAM" id="Phobius"/>
    </source>
</evidence>
<reference evidence="2 6" key="1">
    <citation type="submission" date="2015-07" db="EMBL/GenBank/DDBJ databases">
        <title>Comparative genome sequencing reveals within-host evolution of Neisseria meningitidis during.</title>
        <authorList>
            <person name="Klughammer J."/>
            <person name="Dittrich M."/>
            <person name="Mueller T."/>
            <person name="Blom J."/>
            <person name="Goesmann A."/>
            <person name="Vogel U."/>
            <person name="Frosch M."/>
            <person name="Bock C."/>
            <person name="Schoen C."/>
        </authorList>
    </citation>
    <scope>NUCLEOTIDE SEQUENCE [LARGE SCALE GENOMIC DNA]</scope>
    <source>
        <strain evidence="2 6">DE8555</strain>
    </source>
</reference>
<feature type="transmembrane region" description="Helical" evidence="1">
    <location>
        <begin position="348"/>
        <end position="368"/>
    </location>
</feature>
<dbReference type="EMBL" id="CP012393">
    <property type="protein sequence ID" value="ANW92294.1"/>
    <property type="molecule type" value="Genomic_DNA"/>
</dbReference>
<keyword evidence="1" id="KW-0472">Membrane</keyword>
<feature type="transmembrane region" description="Helical" evidence="1">
    <location>
        <begin position="220"/>
        <end position="241"/>
    </location>
</feature>
<evidence type="ECO:0000313" key="6">
    <source>
        <dbReference type="Proteomes" id="UP000092966"/>
    </source>
</evidence>
<evidence type="ECO:0000313" key="5">
    <source>
        <dbReference type="Proteomes" id="UP000069876"/>
    </source>
</evidence>
<dbReference type="Proteomes" id="UP000217930">
    <property type="component" value="Unassembled WGS sequence"/>
</dbReference>
<feature type="transmembrane region" description="Helical" evidence="1">
    <location>
        <begin position="154"/>
        <end position="176"/>
    </location>
</feature>
<evidence type="ECO:0000313" key="4">
    <source>
        <dbReference type="EMBL" id="PBJ88985.1"/>
    </source>
</evidence>
<evidence type="ECO:0000313" key="7">
    <source>
        <dbReference type="Proteomes" id="UP000217930"/>
    </source>
</evidence>
<dbReference type="InterPro" id="IPR008537">
    <property type="entry name" value="DUF819"/>
</dbReference>
<feature type="transmembrane region" description="Helical" evidence="1">
    <location>
        <begin position="95"/>
        <end position="116"/>
    </location>
</feature>
<dbReference type="RefSeq" id="WP_002218809.1">
    <property type="nucleotide sequence ID" value="NZ_CP007667.1"/>
</dbReference>
<feature type="transmembrane region" description="Helical" evidence="1">
    <location>
        <begin position="264"/>
        <end position="282"/>
    </location>
</feature>
<name>A0A0Y6TYZ6_NEIME</name>
<feature type="transmembrane region" description="Helical" evidence="1">
    <location>
        <begin position="39"/>
        <end position="57"/>
    </location>
</feature>
<protein>
    <submittedName>
        <fullName evidence="4">DUF819 domain-containing protein</fullName>
    </submittedName>
    <submittedName>
        <fullName evidence="3">Predicted integral membrane protein</fullName>
    </submittedName>
</protein>
<sequence>MQTLISADNHLLLWAFVMLAAAAAIFIEQNSRLAGKVPGAVLALLIALIASNLGVIPTDAPVFDAVWSYIVPLAIPLLLFQLDLHALFKESGRMLFIFLISSLGTVIGTLVSFALLKNYIPELDKVAGMISASYTGGGVNFAAMSAKLNPAKDVIAATIVADNLMMACYFFILIGISSSYWVRKVWGSPYQDKLEQEYHDPSVNKAAEYWKPKSISLQSIALSLAASILLVAVSFSLSSFLQNHFQSVDGVALKMLTGLISDKYLLLTTFTLAVVLFFRKGIQKLDGSQELGTYCIYLFFVVIGVPASIPLIIKTAPLLFVFTLIIAVLNLLLTLVLGKLFKFSIEEIVLACNANIGGPTTAAALAISKGWRDLVGAILLIGTVGYIIGNYIGSFVYALLS</sequence>
<evidence type="ECO:0000313" key="2">
    <source>
        <dbReference type="EMBL" id="ANW92294.1"/>
    </source>
</evidence>
<accession>A0A0Y6TYZ6</accession>
<dbReference type="PANTHER" id="PTHR34289">
    <property type="entry name" value="PROTEIN, PUTATIVE (DUF819)-RELATED"/>
    <property type="match status" value="1"/>
</dbReference>
<evidence type="ECO:0000313" key="3">
    <source>
        <dbReference type="EMBL" id="CWU10438.1"/>
    </source>
</evidence>
<feature type="transmembrane region" description="Helical" evidence="1">
    <location>
        <begin position="69"/>
        <end position="88"/>
    </location>
</feature>
<dbReference type="EMBL" id="FFEF01000013">
    <property type="protein sequence ID" value="CWU10438.1"/>
    <property type="molecule type" value="Genomic_DNA"/>
</dbReference>
<dbReference type="EMBL" id="NTLY01000001">
    <property type="protein sequence ID" value="PBJ88985.1"/>
    <property type="molecule type" value="Genomic_DNA"/>
</dbReference>
<dbReference type="OMA" id="SKFFWLI"/>
<keyword evidence="1" id="KW-0812">Transmembrane</keyword>
<dbReference type="Proteomes" id="UP000092966">
    <property type="component" value="Chromosome"/>
</dbReference>